<feature type="signal peptide" evidence="2">
    <location>
        <begin position="1"/>
        <end position="22"/>
    </location>
</feature>
<accession>A0A538TYT2</accession>
<keyword evidence="2" id="KW-0732">Signal</keyword>
<protein>
    <recommendedName>
        <fullName evidence="5">MFS transporter</fullName>
    </recommendedName>
</protein>
<feature type="transmembrane region" description="Helical" evidence="1">
    <location>
        <begin position="34"/>
        <end position="58"/>
    </location>
</feature>
<evidence type="ECO:0008006" key="5">
    <source>
        <dbReference type="Google" id="ProtNLM"/>
    </source>
</evidence>
<name>A0A538TYT2_UNCEI</name>
<dbReference type="Proteomes" id="UP000319836">
    <property type="component" value="Unassembled WGS sequence"/>
</dbReference>
<gene>
    <name evidence="3" type="ORF">E6K80_13800</name>
</gene>
<sequence>MRRLMLYSLVAFLMVASEPGVAALADLLPADSGASGALAVAIGWLTSGANASMTLPVLPGH</sequence>
<reference evidence="3 4" key="1">
    <citation type="journal article" date="2019" name="Nat. Microbiol.">
        <title>Mediterranean grassland soil C-N compound turnover is dependent on rainfall and depth, and is mediated by genomically divergent microorganisms.</title>
        <authorList>
            <person name="Diamond S."/>
            <person name="Andeer P.F."/>
            <person name="Li Z."/>
            <person name="Crits-Christoph A."/>
            <person name="Burstein D."/>
            <person name="Anantharaman K."/>
            <person name="Lane K.R."/>
            <person name="Thomas B.C."/>
            <person name="Pan C."/>
            <person name="Northen T.R."/>
            <person name="Banfield J.F."/>
        </authorList>
    </citation>
    <scope>NUCLEOTIDE SEQUENCE [LARGE SCALE GENOMIC DNA]</scope>
    <source>
        <strain evidence="3">WS_10</strain>
    </source>
</reference>
<feature type="chain" id="PRO_5021717578" description="MFS transporter" evidence="2">
    <location>
        <begin position="23"/>
        <end position="61"/>
    </location>
</feature>
<comment type="caution">
    <text evidence="3">The sequence shown here is derived from an EMBL/GenBank/DDBJ whole genome shotgun (WGS) entry which is preliminary data.</text>
</comment>
<evidence type="ECO:0000256" key="1">
    <source>
        <dbReference type="SAM" id="Phobius"/>
    </source>
</evidence>
<dbReference type="EMBL" id="VBPA01000383">
    <property type="protein sequence ID" value="TMQ68805.1"/>
    <property type="molecule type" value="Genomic_DNA"/>
</dbReference>
<keyword evidence="1" id="KW-0472">Membrane</keyword>
<organism evidence="3 4">
    <name type="scientific">Eiseniibacteriota bacterium</name>
    <dbReference type="NCBI Taxonomy" id="2212470"/>
    <lineage>
        <taxon>Bacteria</taxon>
        <taxon>Candidatus Eiseniibacteriota</taxon>
    </lineage>
</organism>
<keyword evidence="1" id="KW-1133">Transmembrane helix</keyword>
<evidence type="ECO:0000313" key="4">
    <source>
        <dbReference type="Proteomes" id="UP000319836"/>
    </source>
</evidence>
<dbReference type="AlphaFoldDB" id="A0A538TYT2"/>
<proteinExistence type="predicted"/>
<evidence type="ECO:0000256" key="2">
    <source>
        <dbReference type="SAM" id="SignalP"/>
    </source>
</evidence>
<keyword evidence="1" id="KW-0812">Transmembrane</keyword>
<evidence type="ECO:0000313" key="3">
    <source>
        <dbReference type="EMBL" id="TMQ68805.1"/>
    </source>
</evidence>